<evidence type="ECO:0000313" key="5">
    <source>
        <dbReference type="Proteomes" id="UP000595857"/>
    </source>
</evidence>
<dbReference type="PANTHER" id="PTHR30441:SF4">
    <property type="entry name" value="PROTEIN ASMA"/>
    <property type="match status" value="1"/>
</dbReference>
<feature type="compositionally biased region" description="Pro residues" evidence="1">
    <location>
        <begin position="1168"/>
        <end position="1179"/>
    </location>
</feature>
<feature type="transmembrane region" description="Helical" evidence="2">
    <location>
        <begin position="6"/>
        <end position="27"/>
    </location>
</feature>
<keyword evidence="2" id="KW-0472">Membrane</keyword>
<keyword evidence="2" id="KW-0812">Transmembrane</keyword>
<feature type="compositionally biased region" description="Polar residues" evidence="1">
    <location>
        <begin position="1193"/>
        <end position="1210"/>
    </location>
</feature>
<feature type="domain" description="AsmA" evidence="3">
    <location>
        <begin position="7"/>
        <end position="119"/>
    </location>
</feature>
<gene>
    <name evidence="4" type="ORF">JI748_04085</name>
</gene>
<dbReference type="InterPro" id="IPR052894">
    <property type="entry name" value="AsmA-related"/>
</dbReference>
<dbReference type="Proteomes" id="UP000595857">
    <property type="component" value="Chromosome"/>
</dbReference>
<reference evidence="4 5" key="1">
    <citation type="submission" date="2021-01" db="EMBL/GenBank/DDBJ databases">
        <title>Genome seq and assembly of Devosia sp. LEGU1.</title>
        <authorList>
            <person name="Chhetri G."/>
        </authorList>
    </citation>
    <scope>NUCLEOTIDE SEQUENCE [LARGE SCALE GENOMIC DNA]</scope>
    <source>
        <strain evidence="4 5">LEGU1</strain>
    </source>
</reference>
<sequence length="1210" mass="125541">MLNRIYIIVGMLAIVVLAGAFIAPRFIQWSDYRDRMEDLATGVLGADVTIRGDISFSLLPTPRLEFSDVVVGDIESPAATVQGVEAEFALMDFLRDNYTVTALTLNQPQVDLVLDESGLFSSGVDIAGGGAGIALSQARISNGRIRLTDLRSEEVFTANRVDGDFRLASFSGPFQFQGFADYGANRFDVRFSTGPGDAEGISRLSASLREVANAYSVSAEGLLTAGMAPKFDGTLTYRQAPPGAEAADDIRGDLVLESKLTASTDRAVLSGFTLMPDENRAATRLTGAASVQFGARNSFDAVISGGVFSLPPRDASEVPSELPYEFVRLLGEIPAPPLPPIPGRLGIDLAEATLRGFALRDVRIDATTDGSNWAIEQAVANLPGETELRLSGTLSDEGGRAGFTGDLAMTSQRLDALSALWRKPQDNNPLFNLPGALNGRLMLRGDAFGLTGGRFTFSGETHLVEMRIGFGDEPRFDGTATLGTLNASQTAALQALLPNVLDTSFAHSFPDGSFSLMADSVDVLGLPAVDLVAEAQWSPQTFHFSRLYAAGWGGLSLDANIVIGGTLAEPRITGSGDIGVTEADAPALDLFYETVGLPYGWQQGLAGAWPADLQFILSDGDNGSGQVLTLGGTLGAGDFDLRAEMADGLPAVSTGDLRLIASLEGDAEALQAQFGFADRMLFEGTEPLIASLFFEGSGVDAFEGRAAVSMGNQSLSYFGNLALAADGQVSGDGTLEANFEPGHALAALAGVGGASFGALDATAALSFDGVDTLALNDISAVMGSAGVRGNLLLGRTGNVPSFTGDLEADALDAGGLAAALFGTEALLGVGPEDGPWPEGPLAASTAQRQTRGDIAIRAEEVTANGVDILGSTDFNYVWDAGATSLRNFKAEAGSGTMAMNLTLCCSGPLSDRTLSGRVTLAGVDLDAVTPGPIASGLGGLVDGGLQFEGTGASLADVMRAMTGEGNFSIADFAATGLSSGVFPSIAAIDDALNTDAATLETMIGLGLSGSDFTADLAQGAFTIAGGTARLANLIIEGQGGRLAGSLNLVLARLGLDGSFVLTPRDDLDPAGLVQADTARIVTTIGGTLASPQIVVDLAEMVAAIQVRANELEVDRLEAMRIEDEARQREAAEARNRLIAEQQRQRAEAEAQRIAAEEAARMLELEQQPAPPPAAPPATPPTTVTPGAFDLQLPQVNQPIGNGVNQPLNPF</sequence>
<evidence type="ECO:0000313" key="4">
    <source>
        <dbReference type="EMBL" id="QQR40199.1"/>
    </source>
</evidence>
<dbReference type="PANTHER" id="PTHR30441">
    <property type="entry name" value="DUF748 DOMAIN-CONTAINING PROTEIN"/>
    <property type="match status" value="1"/>
</dbReference>
<evidence type="ECO:0000259" key="3">
    <source>
        <dbReference type="Pfam" id="PF05170"/>
    </source>
</evidence>
<dbReference type="Pfam" id="PF05170">
    <property type="entry name" value="AsmA"/>
    <property type="match status" value="1"/>
</dbReference>
<evidence type="ECO:0000256" key="2">
    <source>
        <dbReference type="SAM" id="Phobius"/>
    </source>
</evidence>
<proteinExistence type="predicted"/>
<keyword evidence="2" id="KW-1133">Transmembrane helix</keyword>
<evidence type="ECO:0000256" key="1">
    <source>
        <dbReference type="SAM" id="MobiDB-lite"/>
    </source>
</evidence>
<name>A0ABX7CAB3_9HYPH</name>
<protein>
    <submittedName>
        <fullName evidence="4">AsmA family protein</fullName>
    </submittedName>
</protein>
<keyword evidence="5" id="KW-1185">Reference proteome</keyword>
<organism evidence="4 5">
    <name type="scientific">Devosia rhizoryzae</name>
    <dbReference type="NCBI Taxonomy" id="2774137"/>
    <lineage>
        <taxon>Bacteria</taxon>
        <taxon>Pseudomonadati</taxon>
        <taxon>Pseudomonadota</taxon>
        <taxon>Alphaproteobacteria</taxon>
        <taxon>Hyphomicrobiales</taxon>
        <taxon>Devosiaceae</taxon>
        <taxon>Devosia</taxon>
    </lineage>
</organism>
<feature type="region of interest" description="Disordered" evidence="1">
    <location>
        <begin position="1164"/>
        <end position="1210"/>
    </location>
</feature>
<accession>A0ABX7CAB3</accession>
<dbReference type="EMBL" id="CP068046">
    <property type="protein sequence ID" value="QQR40199.1"/>
    <property type="molecule type" value="Genomic_DNA"/>
</dbReference>
<dbReference type="RefSeq" id="WP_201635325.1">
    <property type="nucleotide sequence ID" value="NZ_CP068046.1"/>
</dbReference>
<dbReference type="InterPro" id="IPR007844">
    <property type="entry name" value="AsmA"/>
</dbReference>